<feature type="compositionally biased region" description="Low complexity" evidence="1">
    <location>
        <begin position="84"/>
        <end position="118"/>
    </location>
</feature>
<evidence type="ECO:0008006" key="6">
    <source>
        <dbReference type="Google" id="ProtNLM"/>
    </source>
</evidence>
<dbReference type="EMBL" id="JANBTW010000062">
    <property type="protein sequence ID" value="KAJ2673970.1"/>
    <property type="molecule type" value="Genomic_DNA"/>
</dbReference>
<sequence length="145" mass="14156">MRASATSFALLAALAAVSSPSAHAQQCQAPSTECAGASSLMYCSSGTWATEACSANMGCMTMGAMVHCMLNADFQASTVMEGMTTSTSGSANPSSSGSASPTSSSHPTSSASNSKTSDHSSGASTFGIGAFVAVGAVIAGMVALF</sequence>
<keyword evidence="2" id="KW-0472">Membrane</keyword>
<feature type="region of interest" description="Disordered" evidence="1">
    <location>
        <begin position="82"/>
        <end position="118"/>
    </location>
</feature>
<evidence type="ECO:0000256" key="1">
    <source>
        <dbReference type="SAM" id="MobiDB-lite"/>
    </source>
</evidence>
<accession>A0A9W8G5G0</accession>
<feature type="transmembrane region" description="Helical" evidence="2">
    <location>
        <begin position="123"/>
        <end position="144"/>
    </location>
</feature>
<dbReference type="Proteomes" id="UP001151518">
    <property type="component" value="Unassembled WGS sequence"/>
</dbReference>
<organism evidence="4 5">
    <name type="scientific">Coemansia spiralis</name>
    <dbReference type="NCBI Taxonomy" id="417178"/>
    <lineage>
        <taxon>Eukaryota</taxon>
        <taxon>Fungi</taxon>
        <taxon>Fungi incertae sedis</taxon>
        <taxon>Zoopagomycota</taxon>
        <taxon>Kickxellomycotina</taxon>
        <taxon>Kickxellomycetes</taxon>
        <taxon>Kickxellales</taxon>
        <taxon>Kickxellaceae</taxon>
        <taxon>Coemansia</taxon>
    </lineage>
</organism>
<proteinExistence type="predicted"/>
<comment type="caution">
    <text evidence="4">The sequence shown here is derived from an EMBL/GenBank/DDBJ whole genome shotgun (WGS) entry which is preliminary data.</text>
</comment>
<keyword evidence="2" id="KW-0812">Transmembrane</keyword>
<gene>
    <name evidence="4" type="ORF">GGI25_004537</name>
</gene>
<evidence type="ECO:0000256" key="2">
    <source>
        <dbReference type="SAM" id="Phobius"/>
    </source>
</evidence>
<evidence type="ECO:0000313" key="5">
    <source>
        <dbReference type="Proteomes" id="UP001151518"/>
    </source>
</evidence>
<feature type="chain" id="PRO_5040766322" description="Extracellular membrane protein CFEM domain-containing protein" evidence="3">
    <location>
        <begin position="25"/>
        <end position="145"/>
    </location>
</feature>
<dbReference type="OrthoDB" id="5592641at2759"/>
<keyword evidence="3" id="KW-0732">Signal</keyword>
<evidence type="ECO:0000313" key="4">
    <source>
        <dbReference type="EMBL" id="KAJ2673970.1"/>
    </source>
</evidence>
<keyword evidence="2" id="KW-1133">Transmembrane helix</keyword>
<protein>
    <recommendedName>
        <fullName evidence="6">Extracellular membrane protein CFEM domain-containing protein</fullName>
    </recommendedName>
</protein>
<name>A0A9W8G5G0_9FUNG</name>
<feature type="signal peptide" evidence="3">
    <location>
        <begin position="1"/>
        <end position="24"/>
    </location>
</feature>
<dbReference type="AlphaFoldDB" id="A0A9W8G5G0"/>
<evidence type="ECO:0000256" key="3">
    <source>
        <dbReference type="SAM" id="SignalP"/>
    </source>
</evidence>
<reference evidence="4" key="1">
    <citation type="submission" date="2022-07" db="EMBL/GenBank/DDBJ databases">
        <title>Phylogenomic reconstructions and comparative analyses of Kickxellomycotina fungi.</title>
        <authorList>
            <person name="Reynolds N.K."/>
            <person name="Stajich J.E."/>
            <person name="Barry K."/>
            <person name="Grigoriev I.V."/>
            <person name="Crous P."/>
            <person name="Smith M.E."/>
        </authorList>
    </citation>
    <scope>NUCLEOTIDE SEQUENCE</scope>
    <source>
        <strain evidence="4">NRRL 3115</strain>
    </source>
</reference>